<protein>
    <submittedName>
        <fullName evidence="8">Geranyltranstransferase</fullName>
        <ecNumber evidence="8">2.5.1.10</ecNumber>
    </submittedName>
</protein>
<evidence type="ECO:0000313" key="9">
    <source>
        <dbReference type="Proteomes" id="UP000002030"/>
    </source>
</evidence>
<dbReference type="Proteomes" id="UP000002030">
    <property type="component" value="Chromosome"/>
</dbReference>
<keyword evidence="5" id="KW-0460">Magnesium</keyword>
<evidence type="ECO:0000256" key="2">
    <source>
        <dbReference type="ARBA" id="ARBA00006706"/>
    </source>
</evidence>
<keyword evidence="9" id="KW-1185">Reference proteome</keyword>
<keyword evidence="4" id="KW-0479">Metal-binding</keyword>
<dbReference type="SFLD" id="SFLDS00005">
    <property type="entry name" value="Isoprenoid_Synthase_Type_I"/>
    <property type="match status" value="1"/>
</dbReference>
<dbReference type="AlphaFoldDB" id="D1BA33"/>
<evidence type="ECO:0000256" key="1">
    <source>
        <dbReference type="ARBA" id="ARBA00001946"/>
    </source>
</evidence>
<dbReference type="FunFam" id="1.10.600.10:FF:000001">
    <property type="entry name" value="Geranylgeranyl diphosphate synthase"/>
    <property type="match status" value="1"/>
</dbReference>
<evidence type="ECO:0000256" key="5">
    <source>
        <dbReference type="ARBA" id="ARBA00022842"/>
    </source>
</evidence>
<gene>
    <name evidence="8" type="ordered locus">Taci_0903</name>
</gene>
<dbReference type="GO" id="GO:0005737">
    <property type="term" value="C:cytoplasm"/>
    <property type="evidence" value="ECO:0007669"/>
    <property type="project" value="UniProtKB-ARBA"/>
</dbReference>
<proteinExistence type="inferred from homology"/>
<dbReference type="PROSITE" id="PS00444">
    <property type="entry name" value="POLYPRENYL_SYNTHASE_2"/>
    <property type="match status" value="1"/>
</dbReference>
<evidence type="ECO:0000256" key="3">
    <source>
        <dbReference type="ARBA" id="ARBA00022679"/>
    </source>
</evidence>
<dbReference type="OrthoDB" id="9805316at2"/>
<keyword evidence="3 7" id="KW-0808">Transferase</keyword>
<dbReference type="Pfam" id="PF00348">
    <property type="entry name" value="polyprenyl_synt"/>
    <property type="match status" value="1"/>
</dbReference>
<dbReference type="EMBL" id="CP001818">
    <property type="protein sequence ID" value="ACZ19136.1"/>
    <property type="molecule type" value="Genomic_DNA"/>
</dbReference>
<sequence length="305" mass="32691">MSARVEGFDFDGYLASRRSWVEEALERLCSSRPKRVPSRLWSAMVYSLTAGGKRLRPVLCLMAAEAFGLEGQRVMPLALAFEMIHTASLIHDDLPCMDDDDLRRGKPTNHVVFGEAMALLAGDALLALAFESAIEGLMANHFSGELISLAVMSLAKATGPSGICGGQSMDMGFEDMGQLGPDRRVMEVARSKTGVLIASSLEGGAIMAGADEDALSNVRGYGMALGKAFQVADDILDVTGKVEEIGKSVGKDQAQGKVTFVAVHGLQGAREILEETSGEAKEWAAKLPRPDMFCAMVDKLMRRTS</sequence>
<dbReference type="STRING" id="525903.Taci_0903"/>
<name>D1BA33_THEAS</name>
<dbReference type="PROSITE" id="PS00723">
    <property type="entry name" value="POLYPRENYL_SYNTHASE_1"/>
    <property type="match status" value="1"/>
</dbReference>
<dbReference type="InterPro" id="IPR053378">
    <property type="entry name" value="Prenyl_diphosphate_synthase"/>
</dbReference>
<comment type="cofactor">
    <cofactor evidence="1">
        <name>Mg(2+)</name>
        <dbReference type="ChEBI" id="CHEBI:18420"/>
    </cofactor>
</comment>
<dbReference type="eggNOG" id="COG0142">
    <property type="taxonomic scope" value="Bacteria"/>
</dbReference>
<dbReference type="GO" id="GO:0046872">
    <property type="term" value="F:metal ion binding"/>
    <property type="evidence" value="ECO:0007669"/>
    <property type="project" value="UniProtKB-KW"/>
</dbReference>
<dbReference type="EC" id="2.5.1.10" evidence="8"/>
<dbReference type="PANTHER" id="PTHR43281:SF1">
    <property type="entry name" value="FARNESYL DIPHOSPHATE SYNTHASE"/>
    <property type="match status" value="1"/>
</dbReference>
<dbReference type="GO" id="GO:0004337">
    <property type="term" value="F:(2E,6E)-farnesyl diphosphate synthase activity"/>
    <property type="evidence" value="ECO:0007669"/>
    <property type="project" value="UniProtKB-EC"/>
</dbReference>
<evidence type="ECO:0000256" key="6">
    <source>
        <dbReference type="ARBA" id="ARBA00023229"/>
    </source>
</evidence>
<evidence type="ECO:0000313" key="8">
    <source>
        <dbReference type="EMBL" id="ACZ19136.1"/>
    </source>
</evidence>
<dbReference type="PATRIC" id="fig|525903.6.peg.904"/>
<accession>D1BA33</accession>
<dbReference type="SUPFAM" id="SSF48576">
    <property type="entry name" value="Terpenoid synthases"/>
    <property type="match status" value="1"/>
</dbReference>
<comment type="similarity">
    <text evidence="2 7">Belongs to the FPP/GGPP synthase family.</text>
</comment>
<dbReference type="CDD" id="cd00685">
    <property type="entry name" value="Trans_IPPS_HT"/>
    <property type="match status" value="1"/>
</dbReference>
<dbReference type="InterPro" id="IPR000092">
    <property type="entry name" value="Polyprenyl_synt"/>
</dbReference>
<dbReference type="InterPro" id="IPR033749">
    <property type="entry name" value="Polyprenyl_synt_CS"/>
</dbReference>
<keyword evidence="6" id="KW-0414">Isoprene biosynthesis</keyword>
<dbReference type="SFLD" id="SFLDG01017">
    <property type="entry name" value="Polyprenyl_Transferase_Like"/>
    <property type="match status" value="1"/>
</dbReference>
<dbReference type="RefSeq" id="WP_012869651.1">
    <property type="nucleotide sequence ID" value="NC_013522.1"/>
</dbReference>
<organism evidence="8 9">
    <name type="scientific">Thermanaerovibrio acidaminovorans (strain ATCC 49978 / DSM 6589 / Su883)</name>
    <name type="common">Selenomonas acidaminovorans</name>
    <dbReference type="NCBI Taxonomy" id="525903"/>
    <lineage>
        <taxon>Bacteria</taxon>
        <taxon>Thermotogati</taxon>
        <taxon>Synergistota</taxon>
        <taxon>Synergistia</taxon>
        <taxon>Synergistales</taxon>
        <taxon>Synergistaceae</taxon>
        <taxon>Thermanaerovibrio</taxon>
    </lineage>
</organism>
<dbReference type="EnsemblBacteria" id="ACZ19136">
    <property type="protein sequence ID" value="ACZ19136"/>
    <property type="gene ID" value="Taci_0903"/>
</dbReference>
<dbReference type="GO" id="GO:0016114">
    <property type="term" value="P:terpenoid biosynthetic process"/>
    <property type="evidence" value="ECO:0007669"/>
    <property type="project" value="UniProtKB-ARBA"/>
</dbReference>
<dbReference type="InterPro" id="IPR008949">
    <property type="entry name" value="Isoprenoid_synthase_dom_sf"/>
</dbReference>
<evidence type="ECO:0000256" key="4">
    <source>
        <dbReference type="ARBA" id="ARBA00022723"/>
    </source>
</evidence>
<dbReference type="PANTHER" id="PTHR43281">
    <property type="entry name" value="FARNESYL DIPHOSPHATE SYNTHASE"/>
    <property type="match status" value="1"/>
</dbReference>
<dbReference type="KEGG" id="tai:Taci_0903"/>
<dbReference type="Gene3D" id="1.10.600.10">
    <property type="entry name" value="Farnesyl Diphosphate Synthase"/>
    <property type="match status" value="1"/>
</dbReference>
<dbReference type="HOGENOM" id="CLU_014015_0_0_0"/>
<dbReference type="NCBIfam" id="NF045485">
    <property type="entry name" value="FPPsyn"/>
    <property type="match status" value="1"/>
</dbReference>
<evidence type="ECO:0000256" key="7">
    <source>
        <dbReference type="RuleBase" id="RU004466"/>
    </source>
</evidence>
<reference evidence="8 9" key="1">
    <citation type="journal article" date="2009" name="Stand. Genomic Sci.">
        <title>Complete genome sequence of Thermanaerovibrio acidaminovorans type strain (Su883).</title>
        <authorList>
            <person name="Chovatia M."/>
            <person name="Sikorski J."/>
            <person name="Schroder M."/>
            <person name="Lapidus A."/>
            <person name="Nolan M."/>
            <person name="Tice H."/>
            <person name="Glavina Del Rio T."/>
            <person name="Copeland A."/>
            <person name="Cheng J.F."/>
            <person name="Lucas S."/>
            <person name="Chen F."/>
            <person name="Bruce D."/>
            <person name="Goodwin L."/>
            <person name="Pitluck S."/>
            <person name="Ivanova N."/>
            <person name="Mavromatis K."/>
            <person name="Ovchinnikova G."/>
            <person name="Pati A."/>
            <person name="Chen A."/>
            <person name="Palaniappan K."/>
            <person name="Land M."/>
            <person name="Hauser L."/>
            <person name="Chang Y.J."/>
            <person name="Jeffries C.D."/>
            <person name="Chain P."/>
            <person name="Saunders E."/>
            <person name="Detter J.C."/>
            <person name="Brettin T."/>
            <person name="Rohde M."/>
            <person name="Goker M."/>
            <person name="Spring S."/>
            <person name="Bristow J."/>
            <person name="Markowitz V."/>
            <person name="Hugenholtz P."/>
            <person name="Kyrpides N.C."/>
            <person name="Klenk H.P."/>
            <person name="Eisen J.A."/>
        </authorList>
    </citation>
    <scope>NUCLEOTIDE SEQUENCE [LARGE SCALE GENOMIC DNA]</scope>
    <source>
        <strain evidence="9">ATCC 49978 / DSM 6589 / Su883</strain>
    </source>
</reference>